<dbReference type="Gene3D" id="3.30.710.10">
    <property type="entry name" value="Potassium Channel Kv1.1, Chain A"/>
    <property type="match status" value="1"/>
</dbReference>
<evidence type="ECO:0000256" key="2">
    <source>
        <dbReference type="ARBA" id="ARBA00022574"/>
    </source>
</evidence>
<dbReference type="PANTHER" id="PTHR44019">
    <property type="entry name" value="WD REPEAT-CONTAINING PROTEIN 55"/>
    <property type="match status" value="1"/>
</dbReference>
<dbReference type="PANTHER" id="PTHR44019:SF8">
    <property type="entry name" value="POC1 CENTRIOLAR PROTEIN HOMOLOG"/>
    <property type="match status" value="1"/>
</dbReference>
<dbReference type="InterPro" id="IPR000210">
    <property type="entry name" value="BTB/POZ_dom"/>
</dbReference>
<evidence type="ECO:0000256" key="3">
    <source>
        <dbReference type="ARBA" id="ARBA00022737"/>
    </source>
</evidence>
<comment type="similarity">
    <text evidence="1">Belongs to the mimivirus BTB/WD family.</text>
</comment>
<dbReference type="SUPFAM" id="SSF54695">
    <property type="entry name" value="POZ domain"/>
    <property type="match status" value="1"/>
</dbReference>
<evidence type="ECO:0000259" key="4">
    <source>
        <dbReference type="Pfam" id="PF00651"/>
    </source>
</evidence>
<dbReference type="SUPFAM" id="SSF50978">
    <property type="entry name" value="WD40 repeat-like"/>
    <property type="match status" value="1"/>
</dbReference>
<dbReference type="EMBL" id="AP024483">
    <property type="protein sequence ID" value="BCS83129.1"/>
    <property type="molecule type" value="Genomic_DNA"/>
</dbReference>
<feature type="domain" description="BTB" evidence="4">
    <location>
        <begin position="10"/>
        <end position="84"/>
    </location>
</feature>
<dbReference type="SMART" id="SM00320">
    <property type="entry name" value="WD40"/>
    <property type="match status" value="3"/>
</dbReference>
<dbReference type="InterPro" id="IPR015943">
    <property type="entry name" value="WD40/YVTN_repeat-like_dom_sf"/>
</dbReference>
<dbReference type="InterPro" id="IPR036322">
    <property type="entry name" value="WD40_repeat_dom_sf"/>
</dbReference>
<dbReference type="InterPro" id="IPR050505">
    <property type="entry name" value="WDR55/POC1"/>
</dbReference>
<reference evidence="5 6" key="1">
    <citation type="submission" date="2021-02" db="EMBL/GenBank/DDBJ databases">
        <title>Cotonvirus japonicus, which uses Golgi apparatus of host cells for its virion factory, phylogenetically links tailed tupanvirus and icosahedral mimivirus.</title>
        <authorList>
            <person name="Takahashi H."/>
            <person name="Fukaya S."/>
            <person name="Song C."/>
            <person name="Murata K."/>
            <person name="Takemura M."/>
        </authorList>
    </citation>
    <scope>NUCLEOTIDE SEQUENCE [LARGE SCALE GENOMIC DNA]</scope>
</reference>
<dbReference type="CDD" id="cd18186">
    <property type="entry name" value="BTB_POZ_ZBTB_KLHL-like"/>
    <property type="match status" value="1"/>
</dbReference>
<proteinExistence type="inferred from homology"/>
<name>A0ABM7NSK7_9VIRU</name>
<keyword evidence="2" id="KW-0853">WD repeat</keyword>
<dbReference type="Pfam" id="PF00651">
    <property type="entry name" value="BTB"/>
    <property type="match status" value="1"/>
</dbReference>
<dbReference type="Proteomes" id="UP001321479">
    <property type="component" value="Segment"/>
</dbReference>
<dbReference type="GeneID" id="80558334"/>
<evidence type="ECO:0000313" key="5">
    <source>
        <dbReference type="EMBL" id="BCS83129.1"/>
    </source>
</evidence>
<dbReference type="InterPro" id="IPR001680">
    <property type="entry name" value="WD40_rpt"/>
</dbReference>
<evidence type="ECO:0000256" key="1">
    <source>
        <dbReference type="ARBA" id="ARBA00006497"/>
    </source>
</evidence>
<protein>
    <submittedName>
        <fullName evidence="5">BTB/POZ domain and WD-repeat protein</fullName>
    </submittedName>
</protein>
<dbReference type="InterPro" id="IPR011333">
    <property type="entry name" value="SKP1/BTB/POZ_sf"/>
</dbReference>
<keyword evidence="6" id="KW-1185">Reference proteome</keyword>
<dbReference type="Gene3D" id="2.130.10.10">
    <property type="entry name" value="YVTN repeat-like/Quinoprotein amine dehydrogenase"/>
    <property type="match status" value="1"/>
</dbReference>
<sequence>MESNIDLAYFMESGQFSDLTLMIQDLDGNSVEMNVHKIIICLRSKMLCRMLMSNFREANERTCKITISNAHIAYDIIASFYNKDTYYYAFNKQTRYEQWYYYLMWIMCCDYLEVEEFTSKLLENIEVPEQGFELLVHVISTLDLTLEIKSKIISNNLPKSYDLAKLPQDLVNVMSDFSKIKVFVVIDNGNICIYDYNDQDCIKTIETYFEPKLITKLYDHHVVVADSTGEILIYDLYSENIVAKLDDHNEGADTLSVSPDNQYIIVGKGKYIHIFETSTMKLKSIIKTKTIKIMACSSKYIAAGNKTGTVCIWDIHSTELLNEIKYVDDLHKINTIRFSPDEEKLLYCHNNGLTRIINLKTGETSTRFPFKDSQMFYLDFSSDSKCVYFYQCQNFYRQVLNLSTDNSPGKNNEIKYKLIKSIEFNFKVRQKSIDNRETKNFNIKDHFIKTIYFTNETIRNYVNDTSKIQ</sequence>
<organism evidence="5 6">
    <name type="scientific">Cotonvirus japonicus</name>
    <dbReference type="NCBI Taxonomy" id="2811091"/>
    <lineage>
        <taxon>Viruses</taxon>
        <taxon>Varidnaviria</taxon>
        <taxon>Bamfordvirae</taxon>
        <taxon>Nucleocytoviricota</taxon>
        <taxon>Megaviricetes</taxon>
        <taxon>Imitervirales</taxon>
        <taxon>Mimiviridae</taxon>
        <taxon>Megamimivirinae</taxon>
        <taxon>Cotonvirus</taxon>
        <taxon>Cotonvirus japonicum</taxon>
    </lineage>
</organism>
<dbReference type="RefSeq" id="YP_010841737.1">
    <property type="nucleotide sequence ID" value="NC_079139.1"/>
</dbReference>
<evidence type="ECO:0000313" key="6">
    <source>
        <dbReference type="Proteomes" id="UP001321479"/>
    </source>
</evidence>
<accession>A0ABM7NSK7</accession>
<keyword evidence="3" id="KW-0677">Repeat</keyword>